<dbReference type="InterPro" id="IPR032287">
    <property type="entry name" value="DUF4838"/>
</dbReference>
<dbReference type="PANTHER" id="PTHR47406">
    <property type="entry name" value="COAGULATION FACTOR 5/8 TYPE, C-TERMINAL"/>
    <property type="match status" value="1"/>
</dbReference>
<proteinExistence type="predicted"/>
<dbReference type="EMBL" id="BARS01034301">
    <property type="protein sequence ID" value="GAG20695.1"/>
    <property type="molecule type" value="Genomic_DNA"/>
</dbReference>
<feature type="non-terminal residue" evidence="1">
    <location>
        <position position="1"/>
    </location>
</feature>
<evidence type="ECO:0008006" key="2">
    <source>
        <dbReference type="Google" id="ProtNLM"/>
    </source>
</evidence>
<comment type="caution">
    <text evidence="1">The sequence shown here is derived from an EMBL/GenBank/DDBJ whole genome shotgun (WGS) entry which is preliminary data.</text>
</comment>
<name>X0VR42_9ZZZZ</name>
<accession>X0VR42</accession>
<feature type="non-terminal residue" evidence="1">
    <location>
        <position position="259"/>
    </location>
</feature>
<protein>
    <recommendedName>
        <fullName evidence="2">DUF4838 domain-containing protein</fullName>
    </recommendedName>
</protein>
<sequence length="259" mass="29434">LIDFANYIAEQVANEYPDKYILTLAYQWSADPPKHIRAHPNVIIQICSIRCAFNHPLNSPVNAKFQEQIRGWLDKCDNLFVWDYTVNFWHSLAPHPNLYVIGPNIRFFLENKAKGVFEEGNPAVTGGEFLELRSYLIAKALWNPSIDTDEVINDFLAGYYGPAASLVKKYITRIHELSSDPDLSLSIFNGCTCSSCSKNRRIPPLWSPEVIQEFVELFDQAEEVVANDPVLLGRVQRVRLGLMYKRICGEYMNGSAGDD</sequence>
<gene>
    <name evidence="1" type="ORF">S01H1_53008</name>
</gene>
<dbReference type="PANTHER" id="PTHR47406:SF2">
    <property type="entry name" value="ALPHA GLUCURONIDASE N-TERMINAL DOMAIN-CONTAINING PROTEIN"/>
    <property type="match status" value="1"/>
</dbReference>
<evidence type="ECO:0000313" key="1">
    <source>
        <dbReference type="EMBL" id="GAG20695.1"/>
    </source>
</evidence>
<dbReference type="AlphaFoldDB" id="X0VR42"/>
<dbReference type="Pfam" id="PF16126">
    <property type="entry name" value="DUF4838"/>
    <property type="match status" value="1"/>
</dbReference>
<reference evidence="1" key="1">
    <citation type="journal article" date="2014" name="Front. Microbiol.">
        <title>High frequency of phylogenetically diverse reductive dehalogenase-homologous genes in deep subseafloor sedimentary metagenomes.</title>
        <authorList>
            <person name="Kawai M."/>
            <person name="Futagami T."/>
            <person name="Toyoda A."/>
            <person name="Takaki Y."/>
            <person name="Nishi S."/>
            <person name="Hori S."/>
            <person name="Arai W."/>
            <person name="Tsubouchi T."/>
            <person name="Morono Y."/>
            <person name="Uchiyama I."/>
            <person name="Ito T."/>
            <person name="Fujiyama A."/>
            <person name="Inagaki F."/>
            <person name="Takami H."/>
        </authorList>
    </citation>
    <scope>NUCLEOTIDE SEQUENCE</scope>
    <source>
        <strain evidence="1">Expedition CK06-06</strain>
    </source>
</reference>
<organism evidence="1">
    <name type="scientific">marine sediment metagenome</name>
    <dbReference type="NCBI Taxonomy" id="412755"/>
    <lineage>
        <taxon>unclassified sequences</taxon>
        <taxon>metagenomes</taxon>
        <taxon>ecological metagenomes</taxon>
    </lineage>
</organism>